<dbReference type="Gene3D" id="1.10.10.10">
    <property type="entry name" value="Winged helix-like DNA-binding domain superfamily/Winged helix DNA-binding domain"/>
    <property type="match status" value="1"/>
</dbReference>
<protein>
    <submittedName>
        <fullName evidence="1">Uncharacterized protein</fullName>
    </submittedName>
</protein>
<sequence length="129" mass="14654">MTKTDLQNYRADKRRLDRISAQLAELETRVCVQSAADPPFSKHCVTLSGLPPSNEVTALHREKAALESRTAAVRAYISAIPDPQTREMFELRFVHSKKYHQIARLLGGMSEDCVRKRVCRYIAASQKDH</sequence>
<dbReference type="EMBL" id="BK015442">
    <property type="protein sequence ID" value="DAE06827.1"/>
    <property type="molecule type" value="Genomic_DNA"/>
</dbReference>
<accession>A0A8S5PK26</accession>
<reference evidence="1" key="1">
    <citation type="journal article" date="2021" name="Proc. Natl. Acad. Sci. U.S.A.">
        <title>A Catalog of Tens of Thousands of Viruses from Human Metagenomes Reveals Hidden Associations with Chronic Diseases.</title>
        <authorList>
            <person name="Tisza M.J."/>
            <person name="Buck C.B."/>
        </authorList>
    </citation>
    <scope>NUCLEOTIDE SEQUENCE</scope>
    <source>
        <strain evidence="1">CtXBp18</strain>
    </source>
</reference>
<proteinExistence type="predicted"/>
<dbReference type="InterPro" id="IPR036388">
    <property type="entry name" value="WH-like_DNA-bd_sf"/>
</dbReference>
<evidence type="ECO:0000313" key="1">
    <source>
        <dbReference type="EMBL" id="DAE06827.1"/>
    </source>
</evidence>
<organism evidence="1">
    <name type="scientific">Siphoviridae sp. ctXBp18</name>
    <dbReference type="NCBI Taxonomy" id="2825541"/>
    <lineage>
        <taxon>Viruses</taxon>
        <taxon>Duplodnaviria</taxon>
        <taxon>Heunggongvirae</taxon>
        <taxon>Uroviricota</taxon>
        <taxon>Caudoviricetes</taxon>
    </lineage>
</organism>
<name>A0A8S5PK26_9CAUD</name>